<dbReference type="EMBL" id="UINC01034842">
    <property type="protein sequence ID" value="SVB26309.1"/>
    <property type="molecule type" value="Genomic_DNA"/>
</dbReference>
<proteinExistence type="predicted"/>
<protein>
    <submittedName>
        <fullName evidence="1">Uncharacterized protein</fullName>
    </submittedName>
</protein>
<name>A0A382CKE2_9ZZZZ</name>
<sequence length="133" mass="14700">MSVQTARKVALAYWGFSKKATARAKSGVDVDIIKGNGGSGLESATAPQQRFAALVEKLWEDYIGHVGSYGRIPFEVLLDVAEKAKSSADNVAKSDMEEVQKWAKMLLNEHSNYFIARAENKKVVMELLINTKH</sequence>
<organism evidence="1">
    <name type="scientific">marine metagenome</name>
    <dbReference type="NCBI Taxonomy" id="408172"/>
    <lineage>
        <taxon>unclassified sequences</taxon>
        <taxon>metagenomes</taxon>
        <taxon>ecological metagenomes</taxon>
    </lineage>
</organism>
<gene>
    <name evidence="1" type="ORF">METZ01_LOCUS179163</name>
</gene>
<reference evidence="1" key="1">
    <citation type="submission" date="2018-05" db="EMBL/GenBank/DDBJ databases">
        <authorList>
            <person name="Lanie J.A."/>
            <person name="Ng W.-L."/>
            <person name="Kazmierczak K.M."/>
            <person name="Andrzejewski T.M."/>
            <person name="Davidsen T.M."/>
            <person name="Wayne K.J."/>
            <person name="Tettelin H."/>
            <person name="Glass J.I."/>
            <person name="Rusch D."/>
            <person name="Podicherti R."/>
            <person name="Tsui H.-C.T."/>
            <person name="Winkler M.E."/>
        </authorList>
    </citation>
    <scope>NUCLEOTIDE SEQUENCE</scope>
</reference>
<dbReference type="AlphaFoldDB" id="A0A382CKE2"/>
<accession>A0A382CKE2</accession>
<evidence type="ECO:0000313" key="1">
    <source>
        <dbReference type="EMBL" id="SVB26309.1"/>
    </source>
</evidence>